<protein>
    <submittedName>
        <fullName evidence="3">IS3 family transposase</fullName>
    </submittedName>
</protein>
<keyword evidence="4" id="KW-1185">Reference proteome</keyword>
<dbReference type="InterPro" id="IPR025948">
    <property type="entry name" value="HTH-like_dom"/>
</dbReference>
<evidence type="ECO:0000256" key="1">
    <source>
        <dbReference type="ARBA" id="ARBA00002286"/>
    </source>
</evidence>
<dbReference type="Proteomes" id="UP001490816">
    <property type="component" value="Unassembled WGS sequence"/>
</dbReference>
<dbReference type="PROSITE" id="PS50994">
    <property type="entry name" value="INTEGRASE"/>
    <property type="match status" value="1"/>
</dbReference>
<dbReference type="InterPro" id="IPR048020">
    <property type="entry name" value="Transpos_IS3"/>
</dbReference>
<name>A0ABV1F8E9_9FIRM</name>
<dbReference type="InterPro" id="IPR036397">
    <property type="entry name" value="RNaseH_sf"/>
</dbReference>
<comment type="function">
    <text evidence="1">Involved in the transposition of the insertion sequence.</text>
</comment>
<organism evidence="3 4">
    <name type="scientific">Ruminococcoides intestinale</name>
    <dbReference type="NCBI Taxonomy" id="3133162"/>
    <lineage>
        <taxon>Bacteria</taxon>
        <taxon>Bacillati</taxon>
        <taxon>Bacillota</taxon>
        <taxon>Clostridia</taxon>
        <taxon>Eubacteriales</taxon>
        <taxon>Oscillospiraceae</taxon>
        <taxon>Ruminococcoides</taxon>
    </lineage>
</organism>
<dbReference type="EMBL" id="JBBMEZ010000009">
    <property type="protein sequence ID" value="MEQ2469627.1"/>
    <property type="molecule type" value="Genomic_DNA"/>
</dbReference>
<evidence type="ECO:0000313" key="4">
    <source>
        <dbReference type="Proteomes" id="UP001490816"/>
    </source>
</evidence>
<accession>A0ABV1F8E9</accession>
<dbReference type="Pfam" id="PF13333">
    <property type="entry name" value="rve_2"/>
    <property type="match status" value="1"/>
</dbReference>
<reference evidence="3 4" key="1">
    <citation type="submission" date="2024-03" db="EMBL/GenBank/DDBJ databases">
        <title>Human intestinal bacterial collection.</title>
        <authorList>
            <person name="Pauvert C."/>
            <person name="Hitch T.C.A."/>
            <person name="Clavel T."/>
        </authorList>
    </citation>
    <scope>NUCLEOTIDE SEQUENCE [LARGE SCALE GENOMIC DNA]</scope>
    <source>
        <strain evidence="3 4">CLA-JM-H38</strain>
    </source>
</reference>
<dbReference type="RefSeq" id="WP_117521520.1">
    <property type="nucleotide sequence ID" value="NZ_JBBMEZ010000009.1"/>
</dbReference>
<dbReference type="SUPFAM" id="SSF53098">
    <property type="entry name" value="Ribonuclease H-like"/>
    <property type="match status" value="1"/>
</dbReference>
<dbReference type="InterPro" id="IPR001584">
    <property type="entry name" value="Integrase_cat-core"/>
</dbReference>
<proteinExistence type="predicted"/>
<dbReference type="PANTHER" id="PTHR46889">
    <property type="entry name" value="TRANSPOSASE INSF FOR INSERTION SEQUENCE IS3B-RELATED"/>
    <property type="match status" value="1"/>
</dbReference>
<dbReference type="Pfam" id="PF00665">
    <property type="entry name" value="rve"/>
    <property type="match status" value="1"/>
</dbReference>
<dbReference type="Gene3D" id="3.30.420.10">
    <property type="entry name" value="Ribonuclease H-like superfamily/Ribonuclease H"/>
    <property type="match status" value="1"/>
</dbReference>
<dbReference type="InterPro" id="IPR012337">
    <property type="entry name" value="RNaseH-like_sf"/>
</dbReference>
<dbReference type="PANTHER" id="PTHR46889:SF5">
    <property type="entry name" value="INTEGRASE PROTEIN"/>
    <property type="match status" value="1"/>
</dbReference>
<dbReference type="NCBIfam" id="NF033516">
    <property type="entry name" value="transpos_IS3"/>
    <property type="match status" value="1"/>
</dbReference>
<dbReference type="InterPro" id="IPR050900">
    <property type="entry name" value="Transposase_IS3/IS150/IS904"/>
</dbReference>
<sequence>MKLSIKYQIIFKHKDKYSVNSMCKFFEVSRSGYYAFLKRMDIPDRDLPLAEKIRECQEESHRTYGYRRVHIWLERQGIYRNPKTILRVMQKYNLLSVVRRKKFKYVSEHLHKYPNLLNREFNAERPNQKWVTDISYIPTMQGNCYLSVIRDLYDNRIVAYQMSKDMTVKLCSIHDTIKNAMKKENVTAELQLHSDQGSQYVSNDYFVTTQSYGITPSMSRRGNPYDNALAENFFSILKTECVHRVKLSGYDEASLIISEYINFYNNYRIQTKTKLTPLEKRNQFVA</sequence>
<comment type="caution">
    <text evidence="3">The sequence shown here is derived from an EMBL/GenBank/DDBJ whole genome shotgun (WGS) entry which is preliminary data.</text>
</comment>
<evidence type="ECO:0000259" key="2">
    <source>
        <dbReference type="PROSITE" id="PS50994"/>
    </source>
</evidence>
<gene>
    <name evidence="3" type="ORF">WMO39_04665</name>
</gene>
<feature type="domain" description="Integrase catalytic" evidence="2">
    <location>
        <begin position="122"/>
        <end position="285"/>
    </location>
</feature>
<dbReference type="Pfam" id="PF13276">
    <property type="entry name" value="HTH_21"/>
    <property type="match status" value="1"/>
</dbReference>
<evidence type="ECO:0000313" key="3">
    <source>
        <dbReference type="EMBL" id="MEQ2469627.1"/>
    </source>
</evidence>